<feature type="domain" description="Purine catabolism PurC-like" evidence="1">
    <location>
        <begin position="5"/>
        <end position="124"/>
    </location>
</feature>
<name>A0A369B100_9ENTE</name>
<dbReference type="InterPro" id="IPR029016">
    <property type="entry name" value="GAF-like_dom_sf"/>
</dbReference>
<feature type="domain" description="PucR C-terminal helix-turn-helix" evidence="2">
    <location>
        <begin position="485"/>
        <end position="542"/>
    </location>
</feature>
<evidence type="ECO:0000259" key="1">
    <source>
        <dbReference type="Pfam" id="PF07905"/>
    </source>
</evidence>
<gene>
    <name evidence="3" type="ORF">CBF32_05325</name>
</gene>
<dbReference type="RefSeq" id="WP_114289267.1">
    <property type="nucleotide sequence ID" value="NZ_JARQAY010000001.1"/>
</dbReference>
<reference evidence="3 4" key="1">
    <citation type="submission" date="2017-05" db="EMBL/GenBank/DDBJ databases">
        <title>Vagococcus spp. assemblies.</title>
        <authorList>
            <person name="Gulvik C.A."/>
        </authorList>
    </citation>
    <scope>NUCLEOTIDE SEQUENCE [LARGE SCALE GENOMIC DNA]</scope>
    <source>
        <strain evidence="3 4">NCFB 2497</strain>
    </source>
</reference>
<dbReference type="Gene3D" id="3.30.450.40">
    <property type="match status" value="1"/>
</dbReference>
<dbReference type="Proteomes" id="UP000288197">
    <property type="component" value="Unassembled WGS sequence"/>
</dbReference>
<evidence type="ECO:0000313" key="4">
    <source>
        <dbReference type="Proteomes" id="UP000288197"/>
    </source>
</evidence>
<evidence type="ECO:0000259" key="2">
    <source>
        <dbReference type="Pfam" id="PF13556"/>
    </source>
</evidence>
<dbReference type="InterPro" id="IPR051448">
    <property type="entry name" value="CdaR-like_regulators"/>
</dbReference>
<dbReference type="GeneID" id="63146065"/>
<evidence type="ECO:0000313" key="3">
    <source>
        <dbReference type="EMBL" id="RSU02689.1"/>
    </source>
</evidence>
<protein>
    <submittedName>
        <fullName evidence="3">Uncharacterized protein</fullName>
    </submittedName>
</protein>
<proteinExistence type="predicted"/>
<comment type="caution">
    <text evidence="3">The sequence shown here is derived from an EMBL/GenBank/DDBJ whole genome shotgun (WGS) entry which is preliminary data.</text>
</comment>
<dbReference type="AlphaFoldDB" id="A0A369B100"/>
<dbReference type="InterPro" id="IPR012914">
    <property type="entry name" value="PucR_dom"/>
</dbReference>
<organism evidence="3 4">
    <name type="scientific">Vagococcus fluvialis</name>
    <dbReference type="NCBI Taxonomy" id="2738"/>
    <lineage>
        <taxon>Bacteria</taxon>
        <taxon>Bacillati</taxon>
        <taxon>Bacillota</taxon>
        <taxon>Bacilli</taxon>
        <taxon>Lactobacillales</taxon>
        <taxon>Enterococcaceae</taxon>
        <taxon>Vagococcus</taxon>
    </lineage>
</organism>
<dbReference type="Pfam" id="PF13556">
    <property type="entry name" value="HTH_30"/>
    <property type="match status" value="1"/>
</dbReference>
<dbReference type="EMBL" id="NGJX01000004">
    <property type="protein sequence ID" value="RSU02689.1"/>
    <property type="molecule type" value="Genomic_DNA"/>
</dbReference>
<dbReference type="Gene3D" id="1.10.10.2840">
    <property type="entry name" value="PucR C-terminal helix-turn-helix domain"/>
    <property type="match status" value="1"/>
</dbReference>
<sequence length="556" mass="64421">MKVEDFLQLPKFQDFKLLAGNSGVTNQITGVNILDNPNALDWLSPGELIVTSGYFFKDSPEALKSFIEGFKRLNIAALCIKPQIYLNPLPKELVTLCNKLGIPLIEIPYGVAFSKILNTVMNLLAETSHETNQMALETTSKFLEYGLKADGLDYLKEKLEELLDQPIIITNAEWTLVTKNFDSLFEDFLLSTSNHLSFNLNCLSVVPRKVDELKHPVTVTFKNKTNGMILPIFFNEVTYGYIIVLQKNKPLAQKDYVVLEQATITFALEMVHQAEKLHINNKKLRDFYRKLLFSFSSIEELRSFDIDFNFDIAYSIFIIDLNQITYSKDNILQQKHEEDLIFQNILSLSSNYKKIANTELHLFKQGKQFIGFLGQKNLVPKSNNNEQERIFKDYYHYLEVSLKNKFKLTMFVGSTKEVNQLNESYAEAKQLLNFKNTQEDSLVFSNHYYVDNFLRKFIPTNEAANFTTYFLDPLIQYDRKNDSNLMLTLTAYLDNHQNLATTSRQLFIHRNTLLYRVEKIESLLGYSLNEKNAQFNLSFAIKLQTSFEQRNDTNEN</sequence>
<dbReference type="Pfam" id="PF07905">
    <property type="entry name" value="PucR"/>
    <property type="match status" value="1"/>
</dbReference>
<dbReference type="InterPro" id="IPR025736">
    <property type="entry name" value="PucR_C-HTH_dom"/>
</dbReference>
<dbReference type="OrthoDB" id="142218at2"/>
<dbReference type="InterPro" id="IPR042070">
    <property type="entry name" value="PucR_C-HTH_sf"/>
</dbReference>
<keyword evidence="4" id="KW-1185">Reference proteome</keyword>
<dbReference type="PANTHER" id="PTHR33744">
    <property type="entry name" value="CARBOHYDRATE DIACID REGULATOR"/>
    <property type="match status" value="1"/>
</dbReference>
<accession>A0A369B100</accession>